<dbReference type="Pfam" id="PF00578">
    <property type="entry name" value="AhpC-TSA"/>
    <property type="match status" value="1"/>
</dbReference>
<evidence type="ECO:0000313" key="2">
    <source>
        <dbReference type="EMBL" id="AYA35998.1"/>
    </source>
</evidence>
<gene>
    <name evidence="2" type="ORF">D3Y59_02355</name>
</gene>
<dbReference type="KEGG" id="hyh:D3Y59_02355"/>
<dbReference type="PANTHER" id="PTHR43640:SF1">
    <property type="entry name" value="THIOREDOXIN-DEPENDENT PEROXIREDOXIN"/>
    <property type="match status" value="1"/>
</dbReference>
<dbReference type="InterPro" id="IPR000866">
    <property type="entry name" value="AhpC/TSA"/>
</dbReference>
<dbReference type="PROSITE" id="PS51352">
    <property type="entry name" value="THIOREDOXIN_2"/>
    <property type="match status" value="1"/>
</dbReference>
<dbReference type="GO" id="GO:0016209">
    <property type="term" value="F:antioxidant activity"/>
    <property type="evidence" value="ECO:0007669"/>
    <property type="project" value="InterPro"/>
</dbReference>
<protein>
    <submittedName>
        <fullName evidence="2">Thioredoxin family protein</fullName>
    </submittedName>
</protein>
<dbReference type="InterPro" id="IPR036249">
    <property type="entry name" value="Thioredoxin-like_sf"/>
</dbReference>
<dbReference type="GO" id="GO:0016491">
    <property type="term" value="F:oxidoreductase activity"/>
    <property type="evidence" value="ECO:0007669"/>
    <property type="project" value="InterPro"/>
</dbReference>
<keyword evidence="3" id="KW-1185">Reference proteome</keyword>
<dbReference type="RefSeq" id="WP_059070055.1">
    <property type="nucleotide sequence ID" value="NZ_CP032317.1"/>
</dbReference>
<dbReference type="EMBL" id="CP032317">
    <property type="protein sequence ID" value="AYA35998.1"/>
    <property type="molecule type" value="Genomic_DNA"/>
</dbReference>
<reference evidence="2 3" key="1">
    <citation type="submission" date="2018-09" db="EMBL/GenBank/DDBJ databases">
        <title>Hymenobacter medium sp. nov., isolated from R2A medium.</title>
        <authorList>
            <person name="Yingchao G."/>
        </authorList>
    </citation>
    <scope>NUCLEOTIDE SEQUENCE [LARGE SCALE GENOMIC DNA]</scope>
    <source>
        <strain evidence="3">sh-6</strain>
    </source>
</reference>
<sequence>MKKAAYLLPLLLVLALIVGFSSYMRTPGPGPSPDEGYKVGDKAMDFKLKNVDGKTVSLSSNAGAKGYIVVFTCNTCPYAQAYESRIMALHQKYASQGYPVVAINPNDPQIAPGDSFEKMQERATEKKYAFPYLFDETQSVARTFGATRTPHVYVLQRSGQDFKVAYIGAIDNNTEDGTAATERYVESAMTQLMAGKPVQTTSTKAIGCTIKWKKKA</sequence>
<name>A0A3B7QSL5_9BACT</name>
<dbReference type="AlphaFoldDB" id="A0A3B7QSL5"/>
<feature type="domain" description="Thioredoxin" evidence="1">
    <location>
        <begin position="37"/>
        <end position="190"/>
    </location>
</feature>
<dbReference type="OrthoDB" id="9809746at2"/>
<dbReference type="InterPro" id="IPR013766">
    <property type="entry name" value="Thioredoxin_domain"/>
</dbReference>
<proteinExistence type="predicted"/>
<dbReference type="SUPFAM" id="SSF52833">
    <property type="entry name" value="Thioredoxin-like"/>
    <property type="match status" value="1"/>
</dbReference>
<dbReference type="InterPro" id="IPR047262">
    <property type="entry name" value="PRX-like1"/>
</dbReference>
<evidence type="ECO:0000259" key="1">
    <source>
        <dbReference type="PROSITE" id="PS51352"/>
    </source>
</evidence>
<organism evidence="2 3">
    <name type="scientific">Hymenobacter oligotrophus</name>
    <dbReference type="NCBI Taxonomy" id="2319843"/>
    <lineage>
        <taxon>Bacteria</taxon>
        <taxon>Pseudomonadati</taxon>
        <taxon>Bacteroidota</taxon>
        <taxon>Cytophagia</taxon>
        <taxon>Cytophagales</taxon>
        <taxon>Hymenobacteraceae</taxon>
        <taxon>Hymenobacter</taxon>
    </lineage>
</organism>
<dbReference type="Proteomes" id="UP000262802">
    <property type="component" value="Chromosome"/>
</dbReference>
<dbReference type="CDD" id="cd02969">
    <property type="entry name" value="PRX_like1"/>
    <property type="match status" value="1"/>
</dbReference>
<accession>A0A3B7QSL5</accession>
<dbReference type="PANTHER" id="PTHR43640">
    <property type="entry name" value="OS07G0260300 PROTEIN"/>
    <property type="match status" value="1"/>
</dbReference>
<evidence type="ECO:0000313" key="3">
    <source>
        <dbReference type="Proteomes" id="UP000262802"/>
    </source>
</evidence>
<dbReference type="Gene3D" id="3.40.30.10">
    <property type="entry name" value="Glutaredoxin"/>
    <property type="match status" value="1"/>
</dbReference>